<dbReference type="InterPro" id="IPR001543">
    <property type="entry name" value="FliN-like_C"/>
</dbReference>
<comment type="caution">
    <text evidence="4">The sequence shown here is derived from an EMBL/GenBank/DDBJ whole genome shotgun (WGS) entry which is preliminary data.</text>
</comment>
<dbReference type="Pfam" id="PF01052">
    <property type="entry name" value="FliMN_C"/>
    <property type="match status" value="1"/>
</dbReference>
<dbReference type="GO" id="GO:0009425">
    <property type="term" value="C:bacterial-type flagellum basal body"/>
    <property type="evidence" value="ECO:0007669"/>
    <property type="project" value="InterPro"/>
</dbReference>
<dbReference type="STRING" id="1494590.ATN84_20390"/>
<keyword evidence="5" id="KW-1185">Reference proteome</keyword>
<dbReference type="GO" id="GO:0030254">
    <property type="term" value="P:protein secretion by the type III secretion system"/>
    <property type="evidence" value="ECO:0007669"/>
    <property type="project" value="InterPro"/>
</dbReference>
<dbReference type="PANTHER" id="PTHR30034">
    <property type="entry name" value="FLAGELLAR MOTOR SWITCH PROTEIN FLIM"/>
    <property type="match status" value="1"/>
</dbReference>
<gene>
    <name evidence="4" type="ORF">ATN84_20390</name>
</gene>
<dbReference type="PANTHER" id="PTHR30034:SF6">
    <property type="entry name" value="YOP PROTEINS TRANSLOCATION PROTEIN Q"/>
    <property type="match status" value="1"/>
</dbReference>
<organism evidence="4 5">
    <name type="scientific">Paramesorhizobium deserti</name>
    <dbReference type="NCBI Taxonomy" id="1494590"/>
    <lineage>
        <taxon>Bacteria</taxon>
        <taxon>Pseudomonadati</taxon>
        <taxon>Pseudomonadota</taxon>
        <taxon>Alphaproteobacteria</taxon>
        <taxon>Hyphomicrobiales</taxon>
        <taxon>Phyllobacteriaceae</taxon>
        <taxon>Paramesorhizobium</taxon>
    </lineage>
</organism>
<feature type="region of interest" description="Disordered" evidence="2">
    <location>
        <begin position="222"/>
        <end position="250"/>
    </location>
</feature>
<dbReference type="GO" id="GO:0071978">
    <property type="term" value="P:bacterial-type flagellum-dependent swarming motility"/>
    <property type="evidence" value="ECO:0007669"/>
    <property type="project" value="TreeGrafter"/>
</dbReference>
<dbReference type="Gene3D" id="2.30.330.10">
    <property type="entry name" value="SpoA-like"/>
    <property type="match status" value="2"/>
</dbReference>
<dbReference type="InterPro" id="IPR001172">
    <property type="entry name" value="FliN_T3SS_HrcQb"/>
</dbReference>
<feature type="compositionally biased region" description="Polar residues" evidence="2">
    <location>
        <begin position="229"/>
        <end position="239"/>
    </location>
</feature>
<evidence type="ECO:0000256" key="2">
    <source>
        <dbReference type="SAM" id="MobiDB-lite"/>
    </source>
</evidence>
<evidence type="ECO:0000256" key="1">
    <source>
        <dbReference type="ARBA" id="ARBA00009226"/>
    </source>
</evidence>
<dbReference type="SUPFAM" id="SSF101801">
    <property type="entry name" value="Surface presentation of antigens (SPOA)"/>
    <property type="match status" value="1"/>
</dbReference>
<dbReference type="AlphaFoldDB" id="A0A135HPB9"/>
<sequence>MECVESLNTIHCPRPPLRLTHESQTVEIRIADPSASITRPAVELPLTIGPWQGNLALPFVIAERILEPVTGGKMASDLSPDLLALLAEHVLADALDNIESAVEQPIHFDGSGKPQAPLIMTAWKVAFGNVSATAELHLPAGALEVLANFLSRISPPAQNAIGDDIPALLQISAGRQSLTSAELVSLRPGDIVLMDEVRENEAKALLASRYVARALKGPDGYRAAGPWRKSNQNQGTIMESKSRASGKPQAEDVDLNDLPVELVFEIGRRELSLGEIRQLGEGSLLLTSPGVDGAVDILANGRRIGKGDLVKIGEGLGVRVVRIAENG</sequence>
<name>A0A135HPB9_9HYPH</name>
<dbReference type="GO" id="GO:0050918">
    <property type="term" value="P:positive chemotaxis"/>
    <property type="evidence" value="ECO:0007669"/>
    <property type="project" value="TreeGrafter"/>
</dbReference>
<dbReference type="EMBL" id="LNTU01000039">
    <property type="protein sequence ID" value="KXF75049.1"/>
    <property type="molecule type" value="Genomic_DNA"/>
</dbReference>
<evidence type="ECO:0000313" key="5">
    <source>
        <dbReference type="Proteomes" id="UP000070107"/>
    </source>
</evidence>
<accession>A0A135HPB9</accession>
<protein>
    <recommendedName>
        <fullName evidence="3">Flagellar motor switch protein FliN-like C-terminal domain-containing protein</fullName>
    </recommendedName>
</protein>
<reference evidence="4 5" key="1">
    <citation type="submission" date="2015-11" db="EMBL/GenBank/DDBJ databases">
        <title>Draft genome sequence of Paramesorhizobium deserti A-3-E, a strain highly resistant to diverse beta-lactam antibiotics.</title>
        <authorList>
            <person name="Lv R."/>
            <person name="Yang X."/>
            <person name="Fang N."/>
            <person name="Guo J."/>
            <person name="Luo X."/>
            <person name="Peng F."/>
            <person name="Yang R."/>
            <person name="Cui Y."/>
            <person name="Fang C."/>
            <person name="Song Y."/>
        </authorList>
    </citation>
    <scope>NUCLEOTIDE SEQUENCE [LARGE SCALE GENOMIC DNA]</scope>
    <source>
        <strain evidence="4 5">A-3-E</strain>
    </source>
</reference>
<dbReference type="GO" id="GO:0003774">
    <property type="term" value="F:cytoskeletal motor activity"/>
    <property type="evidence" value="ECO:0007669"/>
    <property type="project" value="InterPro"/>
</dbReference>
<dbReference type="RefSeq" id="WP_068884829.1">
    <property type="nucleotide sequence ID" value="NZ_LNTU01000039.1"/>
</dbReference>
<comment type="similarity">
    <text evidence="1">Belongs to the FliN/MopA/SpaO family.</text>
</comment>
<dbReference type="InterPro" id="IPR013385">
    <property type="entry name" value="T3SS_SpaO/YscQ/SpaO"/>
</dbReference>
<evidence type="ECO:0000259" key="3">
    <source>
        <dbReference type="Pfam" id="PF01052"/>
    </source>
</evidence>
<dbReference type="OrthoDB" id="9801534at2"/>
<dbReference type="PRINTS" id="PR00956">
    <property type="entry name" value="FLGMOTORFLIN"/>
</dbReference>
<feature type="domain" description="Flagellar motor switch protein FliN-like C-terminal" evidence="3">
    <location>
        <begin position="255"/>
        <end position="324"/>
    </location>
</feature>
<dbReference type="NCBIfam" id="TIGR02551">
    <property type="entry name" value="SpaO_YscQ"/>
    <property type="match status" value="1"/>
</dbReference>
<proteinExistence type="inferred from homology"/>
<dbReference type="InterPro" id="IPR036429">
    <property type="entry name" value="SpoA-like_sf"/>
</dbReference>
<dbReference type="Proteomes" id="UP000070107">
    <property type="component" value="Unassembled WGS sequence"/>
</dbReference>
<evidence type="ECO:0000313" key="4">
    <source>
        <dbReference type="EMBL" id="KXF75049.1"/>
    </source>
</evidence>